<proteinExistence type="predicted"/>
<evidence type="ECO:0000259" key="3">
    <source>
        <dbReference type="PROSITE" id="PS50222"/>
    </source>
</evidence>
<feature type="region of interest" description="Disordered" evidence="1">
    <location>
        <begin position="241"/>
        <end position="263"/>
    </location>
</feature>
<protein>
    <recommendedName>
        <fullName evidence="3">EF-hand domain-containing protein</fullName>
    </recommendedName>
</protein>
<comment type="caution">
    <text evidence="4">The sequence shown here is derived from an EMBL/GenBank/DDBJ whole genome shotgun (WGS) entry which is preliminary data.</text>
</comment>
<dbReference type="Gene3D" id="1.10.238.10">
    <property type="entry name" value="EF-hand"/>
    <property type="match status" value="1"/>
</dbReference>
<sequence length="321" mass="37289">MTQDHDICSSSKRVVQTFKVTLNHYIYIFVYPFSICLLFKICMIVSNICIVYCIYIKHKVENASQISKIMITVISHGKSELKFAIKWLILYFSEELQASSSKPKAKSKQTDTKPSISVVSAKEDVDEPSFRETIEQAFWAFTGYSDYKRTNMYLRKFEVSKFLELCNITEPSPDIIFREMDSEIVDNQISFSEFVSYFCDPNVNPKCQNLQKYMEEQVNFQILRKALKIFEMCNCLNRNSTTTSIQPSSGNSKQPPNAQNDSEFTGRITFGQFQTYAKDSLLLSVEQTKQVWHEMDSDNSGDIRIVEVFEWLQKKILERSD</sequence>
<dbReference type="PROSITE" id="PS50222">
    <property type="entry name" value="EF_HAND_2"/>
    <property type="match status" value="1"/>
</dbReference>
<dbReference type="EMBL" id="ASPP01009240">
    <property type="protein sequence ID" value="ETO24396.1"/>
    <property type="molecule type" value="Genomic_DNA"/>
</dbReference>
<dbReference type="InterPro" id="IPR002048">
    <property type="entry name" value="EF_hand_dom"/>
</dbReference>
<dbReference type="SUPFAM" id="SSF47473">
    <property type="entry name" value="EF-hand"/>
    <property type="match status" value="1"/>
</dbReference>
<reference evidence="4 5" key="1">
    <citation type="journal article" date="2013" name="Curr. Biol.">
        <title>The Genome of the Foraminiferan Reticulomyxa filosa.</title>
        <authorList>
            <person name="Glockner G."/>
            <person name="Hulsmann N."/>
            <person name="Schleicher M."/>
            <person name="Noegel A.A."/>
            <person name="Eichinger L."/>
            <person name="Gallinger C."/>
            <person name="Pawlowski J."/>
            <person name="Sierra R."/>
            <person name="Euteneuer U."/>
            <person name="Pillet L."/>
            <person name="Moustafa A."/>
            <person name="Platzer M."/>
            <person name="Groth M."/>
            <person name="Szafranski K."/>
            <person name="Schliwa M."/>
        </authorList>
    </citation>
    <scope>NUCLEOTIDE SEQUENCE [LARGE SCALE GENOMIC DNA]</scope>
</reference>
<feature type="domain" description="EF-hand" evidence="3">
    <location>
        <begin position="283"/>
        <end position="318"/>
    </location>
</feature>
<dbReference type="GO" id="GO:0005509">
    <property type="term" value="F:calcium ion binding"/>
    <property type="evidence" value="ECO:0007669"/>
    <property type="project" value="InterPro"/>
</dbReference>
<evidence type="ECO:0000256" key="1">
    <source>
        <dbReference type="SAM" id="MobiDB-lite"/>
    </source>
</evidence>
<evidence type="ECO:0000256" key="2">
    <source>
        <dbReference type="SAM" id="Phobius"/>
    </source>
</evidence>
<organism evidence="4 5">
    <name type="scientific">Reticulomyxa filosa</name>
    <dbReference type="NCBI Taxonomy" id="46433"/>
    <lineage>
        <taxon>Eukaryota</taxon>
        <taxon>Sar</taxon>
        <taxon>Rhizaria</taxon>
        <taxon>Retaria</taxon>
        <taxon>Foraminifera</taxon>
        <taxon>Monothalamids</taxon>
        <taxon>Reticulomyxidae</taxon>
        <taxon>Reticulomyxa</taxon>
    </lineage>
</organism>
<dbReference type="AlphaFoldDB" id="X6NEM3"/>
<gene>
    <name evidence="4" type="ORF">RFI_12761</name>
</gene>
<accession>X6NEM3</accession>
<evidence type="ECO:0000313" key="5">
    <source>
        <dbReference type="Proteomes" id="UP000023152"/>
    </source>
</evidence>
<evidence type="ECO:0000313" key="4">
    <source>
        <dbReference type="EMBL" id="ETO24396.1"/>
    </source>
</evidence>
<keyword evidence="2" id="KW-0472">Membrane</keyword>
<dbReference type="InterPro" id="IPR011992">
    <property type="entry name" value="EF-hand-dom_pair"/>
</dbReference>
<keyword evidence="2" id="KW-0812">Transmembrane</keyword>
<keyword evidence="5" id="KW-1185">Reference proteome</keyword>
<name>X6NEM3_RETFI</name>
<keyword evidence="2" id="KW-1133">Transmembrane helix</keyword>
<dbReference type="Proteomes" id="UP000023152">
    <property type="component" value="Unassembled WGS sequence"/>
</dbReference>
<feature type="transmembrane region" description="Helical" evidence="2">
    <location>
        <begin position="25"/>
        <end position="55"/>
    </location>
</feature>